<dbReference type="Pfam" id="PF13602">
    <property type="entry name" value="ADH_zinc_N_2"/>
    <property type="match status" value="1"/>
</dbReference>
<dbReference type="PANTHER" id="PTHR44013">
    <property type="entry name" value="ZINC-TYPE ALCOHOL DEHYDROGENASE-LIKE PROTEIN C16A3.02C"/>
    <property type="match status" value="1"/>
</dbReference>
<dbReference type="InterPro" id="IPR052733">
    <property type="entry name" value="Chloroplast_QOR"/>
</dbReference>
<feature type="domain" description="Enoyl reductase (ER)" evidence="2">
    <location>
        <begin position="13"/>
        <end position="337"/>
    </location>
</feature>
<comment type="similarity">
    <text evidence="1">Belongs to the zinc-containing alcohol dehydrogenase family. Quinone oxidoreductase subfamily.</text>
</comment>
<keyword evidence="1" id="KW-0479">Metal-binding</keyword>
<evidence type="ECO:0000259" key="2">
    <source>
        <dbReference type="SMART" id="SM00829"/>
    </source>
</evidence>
<evidence type="ECO:0000256" key="1">
    <source>
        <dbReference type="RuleBase" id="RU364000"/>
    </source>
</evidence>
<reference evidence="3 4" key="1">
    <citation type="submission" date="2023-09" db="EMBL/GenBank/DDBJ databases">
        <title>Thioclava shenzhenensis sp. nov., a multidrug resistant bacteria-antagonizing species isolated from coastal seawater.</title>
        <authorList>
            <person name="Long M."/>
        </authorList>
    </citation>
    <scope>NUCLEOTIDE SEQUENCE [LARGE SCALE GENOMIC DNA]</scope>
    <source>
        <strain evidence="3 4">FTW29</strain>
    </source>
</reference>
<dbReference type="PROSITE" id="PS01162">
    <property type="entry name" value="QOR_ZETA_CRYSTAL"/>
    <property type="match status" value="1"/>
</dbReference>
<dbReference type="Gene3D" id="3.40.50.720">
    <property type="entry name" value="NAD(P)-binding Rossmann-like Domain"/>
    <property type="match status" value="1"/>
</dbReference>
<dbReference type="InterPro" id="IPR002364">
    <property type="entry name" value="Quin_OxRdtase/zeta-crystal_CS"/>
</dbReference>
<keyword evidence="1" id="KW-0862">Zinc</keyword>
<name>A0ABZ1DXF6_9RHOB</name>
<dbReference type="InterPro" id="IPR020843">
    <property type="entry name" value="ER"/>
</dbReference>
<dbReference type="InterPro" id="IPR036291">
    <property type="entry name" value="NAD(P)-bd_dom_sf"/>
</dbReference>
<dbReference type="SUPFAM" id="SSF50129">
    <property type="entry name" value="GroES-like"/>
    <property type="match status" value="1"/>
</dbReference>
<organism evidence="3 4">
    <name type="scientific">Thioclava litoralis</name>
    <dbReference type="NCBI Taxonomy" id="3076557"/>
    <lineage>
        <taxon>Bacteria</taxon>
        <taxon>Pseudomonadati</taxon>
        <taxon>Pseudomonadota</taxon>
        <taxon>Alphaproteobacteria</taxon>
        <taxon>Rhodobacterales</taxon>
        <taxon>Paracoccaceae</taxon>
        <taxon>Thioclava</taxon>
    </lineage>
</organism>
<proteinExistence type="inferred from homology"/>
<gene>
    <name evidence="3" type="ORF">RPE78_10920</name>
</gene>
<dbReference type="PANTHER" id="PTHR44013:SF1">
    <property type="entry name" value="ZINC-TYPE ALCOHOL DEHYDROGENASE-LIKE PROTEIN C16A3.02C"/>
    <property type="match status" value="1"/>
</dbReference>
<dbReference type="SMART" id="SM00829">
    <property type="entry name" value="PKS_ER"/>
    <property type="match status" value="1"/>
</dbReference>
<dbReference type="CDD" id="cd08252">
    <property type="entry name" value="AL_MDR"/>
    <property type="match status" value="1"/>
</dbReference>
<evidence type="ECO:0000313" key="3">
    <source>
        <dbReference type="EMBL" id="WRY33193.1"/>
    </source>
</evidence>
<dbReference type="Pfam" id="PF08240">
    <property type="entry name" value="ADH_N"/>
    <property type="match status" value="1"/>
</dbReference>
<dbReference type="Gene3D" id="3.90.180.10">
    <property type="entry name" value="Medium-chain alcohol dehydrogenases, catalytic domain"/>
    <property type="match status" value="1"/>
</dbReference>
<dbReference type="InterPro" id="IPR011032">
    <property type="entry name" value="GroES-like_sf"/>
</dbReference>
<evidence type="ECO:0000313" key="4">
    <source>
        <dbReference type="Proteomes" id="UP001623290"/>
    </source>
</evidence>
<dbReference type="NCBIfam" id="TIGR02817">
    <property type="entry name" value="adh_fam_1"/>
    <property type="match status" value="1"/>
</dbReference>
<dbReference type="RefSeq" id="WP_406720560.1">
    <property type="nucleotide sequence ID" value="NZ_CP135443.1"/>
</dbReference>
<dbReference type="InterPro" id="IPR014182">
    <property type="entry name" value="ADH_Zn_typ-1"/>
</dbReference>
<keyword evidence="4" id="KW-1185">Reference proteome</keyword>
<dbReference type="SUPFAM" id="SSF51735">
    <property type="entry name" value="NAD(P)-binding Rossmann-fold domains"/>
    <property type="match status" value="1"/>
</dbReference>
<keyword evidence="1" id="KW-0560">Oxidoreductase</keyword>
<protein>
    <recommendedName>
        <fullName evidence="1">Zinc-type alcohol dehydrogenase-like protein</fullName>
    </recommendedName>
</protein>
<dbReference type="EMBL" id="CP135443">
    <property type="protein sequence ID" value="WRY33193.1"/>
    <property type="molecule type" value="Genomic_DNA"/>
</dbReference>
<dbReference type="Proteomes" id="UP001623290">
    <property type="component" value="Chromosome"/>
</dbReference>
<sequence>MKAVGLWQALPANAPEALIDHEIPVPEPGLSDLLVRVEAISVNPADARVRMRKADDGKFQVLGWDVAGTVIEAGRDAAGFVPGDAVFYAGDLTRPGGNAELHVIEAALVARRPETIAASSAAAIPLTALTVWESLFDRLALPEPGEADVPLGKTLLVVGGAGGVGSMAIQIAKLLPGLNVIATASREASRDWCLSLGADAVIDHSTDMPAQIVTRGLPAPDLILLAADPDGHFPTLAQLIAPQGRICCIVPFDAPPDMNLLMQKSASLAWEFMFTRAMFATPDRARQGEILAKVATLIDTGRLTPPAPQELGLITAQTLLAAHRHIEGKRTIGKLVLAGFPSDL</sequence>
<dbReference type="InterPro" id="IPR013154">
    <property type="entry name" value="ADH-like_N"/>
</dbReference>
<accession>A0ABZ1DXF6</accession>